<proteinExistence type="predicted"/>
<feature type="compositionally biased region" description="Polar residues" evidence="1">
    <location>
        <begin position="112"/>
        <end position="132"/>
    </location>
</feature>
<dbReference type="EMBL" id="SSOP01000579">
    <property type="protein sequence ID" value="KAB5588088.1"/>
    <property type="molecule type" value="Genomic_DNA"/>
</dbReference>
<dbReference type="SMART" id="SM00220">
    <property type="entry name" value="S_TKc"/>
    <property type="match status" value="1"/>
</dbReference>
<dbReference type="GO" id="GO:0044773">
    <property type="term" value="P:mitotic DNA damage checkpoint signaling"/>
    <property type="evidence" value="ECO:0007669"/>
    <property type="project" value="TreeGrafter"/>
</dbReference>
<evidence type="ECO:0000313" key="3">
    <source>
        <dbReference type="EMBL" id="KAB5588088.1"/>
    </source>
</evidence>
<evidence type="ECO:0000313" key="4">
    <source>
        <dbReference type="Proteomes" id="UP000383932"/>
    </source>
</evidence>
<sequence>MHTRPHLTLPAAKLSQCPSSRPMSLPPWSPDSPTTAYPPPAENDPYQALYGYIIQRPRRLKLVKFLGAGAFGCVFMAEDIDWVQPPSPPISSLVKSGPTNPPRPRNLPWLVETSTPAAGSDSFPSDSASHLTPPTHPDQSLHPDLEDLDFMTAAQTFFPLPRYYAIKCLDNRAISRKNRQREINNHLAVQGHRGVLELYGCVQQSGWTFVILEYAEDGDMVKSMMEKNVYSGCDTRIGEVFLQIADAVHHCHQNSVFHRDLKPENIMCRNGGLDVALGDFGLSTSDPISSEFGCGSGRYMSPECQAQGYLVHKKCPKDWKPQPYDTAKNDFTKEIDASLPKACDSDPSFLCFLKRPLALREAFPISWAAFDLFLRIFDVNPKTRITIPQMMEKVRKIKTFRMTPWEIEGSSSCVQAVAEMWLSRTQRFNNPQPWTHYDKYPEHLDFPGPPAIRDPIYPYYPLWATLGRTRIFEVKSQMSVKSEDIVPSLEPSDEADERLPESTLVTPEGLVGIEPDNLDLIPELDLAEGLFVWAEEETLSRRK</sequence>
<feature type="compositionally biased region" description="Pro residues" evidence="1">
    <location>
        <begin position="24"/>
        <end position="41"/>
    </location>
</feature>
<dbReference type="SUPFAM" id="SSF56112">
    <property type="entry name" value="Protein kinase-like (PK-like)"/>
    <property type="match status" value="1"/>
</dbReference>
<reference evidence="3 4" key="1">
    <citation type="journal article" date="2019" name="Fungal Biol. Biotechnol.">
        <title>Draft genome sequence of fastidious pathogen Ceratobasidium theobromae, which causes vascular-streak dieback in Theobroma cacao.</title>
        <authorList>
            <person name="Ali S.S."/>
            <person name="Asman A."/>
            <person name="Shao J."/>
            <person name="Firmansyah A.P."/>
            <person name="Susilo A.W."/>
            <person name="Rosmana A."/>
            <person name="McMahon P."/>
            <person name="Junaid M."/>
            <person name="Guest D."/>
            <person name="Kheng T.Y."/>
            <person name="Meinhardt L.W."/>
            <person name="Bailey B.A."/>
        </authorList>
    </citation>
    <scope>NUCLEOTIDE SEQUENCE [LARGE SCALE GENOMIC DNA]</scope>
    <source>
        <strain evidence="3 4">CT2</strain>
    </source>
</reference>
<dbReference type="Pfam" id="PF00069">
    <property type="entry name" value="Pkinase"/>
    <property type="match status" value="1"/>
</dbReference>
<dbReference type="GO" id="GO:0004674">
    <property type="term" value="F:protein serine/threonine kinase activity"/>
    <property type="evidence" value="ECO:0007669"/>
    <property type="project" value="TreeGrafter"/>
</dbReference>
<dbReference type="InterPro" id="IPR008271">
    <property type="entry name" value="Ser/Thr_kinase_AS"/>
</dbReference>
<comment type="caution">
    <text evidence="3">The sequence shown here is derived from an EMBL/GenBank/DDBJ whole genome shotgun (WGS) entry which is preliminary data.</text>
</comment>
<feature type="region of interest" description="Disordered" evidence="1">
    <location>
        <begin position="1"/>
        <end position="41"/>
    </location>
</feature>
<dbReference type="InterPro" id="IPR011009">
    <property type="entry name" value="Kinase-like_dom_sf"/>
</dbReference>
<feature type="region of interest" description="Disordered" evidence="1">
    <location>
        <begin position="483"/>
        <end position="507"/>
    </location>
</feature>
<dbReference type="PROSITE" id="PS50011">
    <property type="entry name" value="PROTEIN_KINASE_DOM"/>
    <property type="match status" value="1"/>
</dbReference>
<dbReference type="PANTHER" id="PTHR44167:SF30">
    <property type="entry name" value="PHOSPHORYLASE KINASE"/>
    <property type="match status" value="1"/>
</dbReference>
<name>A0A5N5Q9I1_9AGAM</name>
<dbReference type="InterPro" id="IPR000719">
    <property type="entry name" value="Prot_kinase_dom"/>
</dbReference>
<dbReference type="OrthoDB" id="541276at2759"/>
<evidence type="ECO:0000259" key="2">
    <source>
        <dbReference type="PROSITE" id="PS50011"/>
    </source>
</evidence>
<dbReference type="GO" id="GO:0005634">
    <property type="term" value="C:nucleus"/>
    <property type="evidence" value="ECO:0007669"/>
    <property type="project" value="TreeGrafter"/>
</dbReference>
<feature type="domain" description="Protein kinase" evidence="2">
    <location>
        <begin position="60"/>
        <end position="406"/>
    </location>
</feature>
<dbReference type="PANTHER" id="PTHR44167">
    <property type="entry name" value="OVARIAN-SPECIFIC SERINE/THREONINE-PROTEIN KINASE LOK-RELATED"/>
    <property type="match status" value="1"/>
</dbReference>
<dbReference type="GO" id="GO:0005524">
    <property type="term" value="F:ATP binding"/>
    <property type="evidence" value="ECO:0007669"/>
    <property type="project" value="InterPro"/>
</dbReference>
<dbReference type="AlphaFoldDB" id="A0A5N5Q9I1"/>
<dbReference type="Proteomes" id="UP000383932">
    <property type="component" value="Unassembled WGS sequence"/>
</dbReference>
<gene>
    <name evidence="3" type="ORF">CTheo_8470</name>
</gene>
<dbReference type="PROSITE" id="PS00108">
    <property type="entry name" value="PROTEIN_KINASE_ST"/>
    <property type="match status" value="1"/>
</dbReference>
<organism evidence="3 4">
    <name type="scientific">Ceratobasidium theobromae</name>
    <dbReference type="NCBI Taxonomy" id="1582974"/>
    <lineage>
        <taxon>Eukaryota</taxon>
        <taxon>Fungi</taxon>
        <taxon>Dikarya</taxon>
        <taxon>Basidiomycota</taxon>
        <taxon>Agaricomycotina</taxon>
        <taxon>Agaricomycetes</taxon>
        <taxon>Cantharellales</taxon>
        <taxon>Ceratobasidiaceae</taxon>
        <taxon>Ceratobasidium</taxon>
    </lineage>
</organism>
<accession>A0A5N5Q9I1</accession>
<dbReference type="Gene3D" id="1.10.510.10">
    <property type="entry name" value="Transferase(Phosphotransferase) domain 1"/>
    <property type="match status" value="1"/>
</dbReference>
<evidence type="ECO:0000256" key="1">
    <source>
        <dbReference type="SAM" id="MobiDB-lite"/>
    </source>
</evidence>
<protein>
    <submittedName>
        <fullName evidence="3">Kinase domain containing protein</fullName>
    </submittedName>
</protein>
<keyword evidence="4" id="KW-1185">Reference proteome</keyword>
<feature type="region of interest" description="Disordered" evidence="1">
    <location>
        <begin position="90"/>
        <end position="143"/>
    </location>
</feature>
<keyword evidence="3" id="KW-0808">Transferase</keyword>
<keyword evidence="3" id="KW-0418">Kinase</keyword>